<dbReference type="RefSeq" id="WP_188334911.1">
    <property type="nucleotide sequence ID" value="NZ_BKAL01000026.1"/>
</dbReference>
<reference evidence="1 2" key="1">
    <citation type="submission" date="2019-07" db="EMBL/GenBank/DDBJ databases">
        <title>Whole genome shotgun sequence of Cellulomonas soli NBRC 109434.</title>
        <authorList>
            <person name="Hosoyama A."/>
            <person name="Uohara A."/>
            <person name="Ohji S."/>
            <person name="Ichikawa N."/>
        </authorList>
    </citation>
    <scope>NUCLEOTIDE SEQUENCE [LARGE SCALE GENOMIC DNA]</scope>
    <source>
        <strain evidence="1 2">NBRC 109434</strain>
    </source>
</reference>
<protein>
    <submittedName>
        <fullName evidence="1">Uncharacterized protein</fullName>
    </submittedName>
</protein>
<proteinExistence type="predicted"/>
<dbReference type="AlphaFoldDB" id="A0A512PIV8"/>
<evidence type="ECO:0000313" key="1">
    <source>
        <dbReference type="EMBL" id="GEP71126.1"/>
    </source>
</evidence>
<dbReference type="Proteomes" id="UP000321798">
    <property type="component" value="Unassembled WGS sequence"/>
</dbReference>
<keyword evidence="2" id="KW-1185">Reference proteome</keyword>
<comment type="caution">
    <text evidence="1">The sequence shown here is derived from an EMBL/GenBank/DDBJ whole genome shotgun (WGS) entry which is preliminary data.</text>
</comment>
<sequence length="131" mass="14847">MGDVVTELSGEEEPREQPFWRIDNSHDSQAVTRVLRQRFPDAFEALDECLDEADPLDIVYPGNPHEYSDVVLEVLVLLAQENADLSHIGRQRLDGVLRQGLARRFGEDPIEARVELAVDLILLRATMTHQS</sequence>
<dbReference type="EMBL" id="BKAL01000026">
    <property type="protein sequence ID" value="GEP71126.1"/>
    <property type="molecule type" value="Genomic_DNA"/>
</dbReference>
<gene>
    <name evidence="1" type="ORF">CSO01_38410</name>
</gene>
<accession>A0A512PIV8</accession>
<organism evidence="1 2">
    <name type="scientific">Cellulomonas soli</name>
    <dbReference type="NCBI Taxonomy" id="931535"/>
    <lineage>
        <taxon>Bacteria</taxon>
        <taxon>Bacillati</taxon>
        <taxon>Actinomycetota</taxon>
        <taxon>Actinomycetes</taxon>
        <taxon>Micrococcales</taxon>
        <taxon>Cellulomonadaceae</taxon>
        <taxon>Cellulomonas</taxon>
    </lineage>
</organism>
<name>A0A512PIV8_9CELL</name>
<evidence type="ECO:0000313" key="2">
    <source>
        <dbReference type="Proteomes" id="UP000321798"/>
    </source>
</evidence>